<feature type="signal peptide" evidence="7">
    <location>
        <begin position="1"/>
        <end position="23"/>
    </location>
</feature>
<evidence type="ECO:0000313" key="10">
    <source>
        <dbReference type="Proteomes" id="UP001054820"/>
    </source>
</evidence>
<evidence type="ECO:0000313" key="9">
    <source>
        <dbReference type="EMBL" id="BCN92230.1"/>
    </source>
</evidence>
<dbReference type="RefSeq" id="WP_237261936.1">
    <property type="nucleotide sequence ID" value="NZ_AP024202.1"/>
</dbReference>
<dbReference type="Pfam" id="PF01435">
    <property type="entry name" value="Peptidase_M48"/>
    <property type="match status" value="1"/>
</dbReference>
<proteinExistence type="inferred from homology"/>
<evidence type="ECO:0000256" key="5">
    <source>
        <dbReference type="ARBA" id="ARBA00023049"/>
    </source>
</evidence>
<sequence>MHLTTLIKHSLLTATLFSMVACTSTSTKQGTVGVKREQLLLISPAQMTQGAQVAYNSVLKEAQTAKKLNTDSEMVKRVRRIANNIIPQTAVFRDDAPKWAWEVNVLESDQLNAWCMPGGKIAFYTGIINKLNLTDAEIAAIMGHEIAHALREHGRERASEQTLTQVGLSALSIFTGVQGPALDAASMALQVTLTLPNSRTHEVEADRMGVELAARAGYNPYAAVSVWQKMEKQSKGGQPPEILSTHPSHTNRIKDLSRYAKKVEPLYLRAIGKR</sequence>
<dbReference type="CDD" id="cd07331">
    <property type="entry name" value="M48C_Oma1_like"/>
    <property type="match status" value="1"/>
</dbReference>
<dbReference type="Gene3D" id="3.30.2010.10">
    <property type="entry name" value="Metalloproteases ('zincins'), catalytic domain"/>
    <property type="match status" value="1"/>
</dbReference>
<dbReference type="PANTHER" id="PTHR22726:SF1">
    <property type="entry name" value="METALLOENDOPEPTIDASE OMA1, MITOCHONDRIAL"/>
    <property type="match status" value="1"/>
</dbReference>
<keyword evidence="9" id="KW-0449">Lipoprotein</keyword>
<feature type="chain" id="PRO_5046374156" evidence="7">
    <location>
        <begin position="24"/>
        <end position="274"/>
    </location>
</feature>
<comment type="cofactor">
    <cofactor evidence="6">
        <name>Zn(2+)</name>
        <dbReference type="ChEBI" id="CHEBI:29105"/>
    </cofactor>
    <text evidence="6">Binds 1 zinc ion per subunit.</text>
</comment>
<evidence type="ECO:0000256" key="2">
    <source>
        <dbReference type="ARBA" id="ARBA00022723"/>
    </source>
</evidence>
<dbReference type="InterPro" id="IPR001915">
    <property type="entry name" value="Peptidase_M48"/>
</dbReference>
<dbReference type="InterPro" id="IPR051156">
    <property type="entry name" value="Mito/Outer_Membr_Metalloprot"/>
</dbReference>
<evidence type="ECO:0000256" key="4">
    <source>
        <dbReference type="ARBA" id="ARBA00022833"/>
    </source>
</evidence>
<protein>
    <submittedName>
        <fullName evidence="9">Lipoprotein</fullName>
    </submittedName>
</protein>
<keyword evidence="2" id="KW-0479">Metal-binding</keyword>
<keyword evidence="5 6" id="KW-0482">Metalloprotease</keyword>
<keyword evidence="10" id="KW-1185">Reference proteome</keyword>
<evidence type="ECO:0000256" key="7">
    <source>
        <dbReference type="SAM" id="SignalP"/>
    </source>
</evidence>
<gene>
    <name evidence="9" type="ORF">THMIRHAM_00150</name>
</gene>
<keyword evidence="1 6" id="KW-0645">Protease</keyword>
<evidence type="ECO:0000259" key="8">
    <source>
        <dbReference type="Pfam" id="PF01435"/>
    </source>
</evidence>
<keyword evidence="3 6" id="KW-0378">Hydrolase</keyword>
<keyword evidence="4 6" id="KW-0862">Zinc</keyword>
<name>A0ABN6CTD5_9GAMM</name>
<feature type="domain" description="Peptidase M48" evidence="8">
    <location>
        <begin position="77"/>
        <end position="258"/>
    </location>
</feature>
<evidence type="ECO:0000256" key="3">
    <source>
        <dbReference type="ARBA" id="ARBA00022801"/>
    </source>
</evidence>
<organism evidence="9 10">
    <name type="scientific">Thiomicrorhabdus immobilis</name>
    <dbReference type="NCBI Taxonomy" id="2791037"/>
    <lineage>
        <taxon>Bacteria</taxon>
        <taxon>Pseudomonadati</taxon>
        <taxon>Pseudomonadota</taxon>
        <taxon>Gammaproteobacteria</taxon>
        <taxon>Thiotrichales</taxon>
        <taxon>Piscirickettsiaceae</taxon>
        <taxon>Thiomicrorhabdus</taxon>
    </lineage>
</organism>
<dbReference type="EMBL" id="AP024202">
    <property type="protein sequence ID" value="BCN92230.1"/>
    <property type="molecule type" value="Genomic_DNA"/>
</dbReference>
<keyword evidence="7" id="KW-0732">Signal</keyword>
<comment type="similarity">
    <text evidence="6">Belongs to the peptidase M48 family.</text>
</comment>
<dbReference type="PANTHER" id="PTHR22726">
    <property type="entry name" value="METALLOENDOPEPTIDASE OMA1"/>
    <property type="match status" value="1"/>
</dbReference>
<accession>A0ABN6CTD5</accession>
<dbReference type="Proteomes" id="UP001054820">
    <property type="component" value="Chromosome"/>
</dbReference>
<evidence type="ECO:0000256" key="1">
    <source>
        <dbReference type="ARBA" id="ARBA00022670"/>
    </source>
</evidence>
<reference evidence="9" key="1">
    <citation type="journal article" date="2022" name="Arch. Microbiol.">
        <title>Thiomicrorhabdus immobilis sp. nov., a mesophilic sulfur-oxidizing bacterium isolated from sediment of a brackish lake in northern Japan.</title>
        <authorList>
            <person name="Kojima H."/>
            <person name="Mochizuki J."/>
            <person name="Kanda M."/>
            <person name="Watanabe T."/>
            <person name="Fukui M."/>
        </authorList>
    </citation>
    <scope>NUCLEOTIDE SEQUENCE</scope>
    <source>
        <strain evidence="9">Am19</strain>
    </source>
</reference>
<evidence type="ECO:0000256" key="6">
    <source>
        <dbReference type="RuleBase" id="RU003983"/>
    </source>
</evidence>